<name>A0ABD3MYW3_9STRA</name>
<dbReference type="EMBL" id="JALLAZ020001669">
    <property type="protein sequence ID" value="KAL3768912.1"/>
    <property type="molecule type" value="Genomic_DNA"/>
</dbReference>
<comment type="caution">
    <text evidence="4">The sequence shown here is derived from an EMBL/GenBank/DDBJ whole genome shotgun (WGS) entry which is preliminary data.</text>
</comment>
<dbReference type="InterPro" id="IPR024079">
    <property type="entry name" value="MetalloPept_cat_dom_sf"/>
</dbReference>
<dbReference type="Gene3D" id="3.40.390.10">
    <property type="entry name" value="Collagenase (Catalytic Domain)"/>
    <property type="match status" value="1"/>
</dbReference>
<proteinExistence type="predicted"/>
<feature type="chain" id="PRO_5044848619" description="Peptidase M11 gametolysin domain-containing protein" evidence="2">
    <location>
        <begin position="23"/>
        <end position="683"/>
    </location>
</feature>
<keyword evidence="2" id="KW-0732">Signal</keyword>
<evidence type="ECO:0000313" key="5">
    <source>
        <dbReference type="Proteomes" id="UP001530315"/>
    </source>
</evidence>
<feature type="region of interest" description="Disordered" evidence="1">
    <location>
        <begin position="30"/>
        <end position="55"/>
    </location>
</feature>
<organism evidence="4 5">
    <name type="scientific">Stephanodiscus triporus</name>
    <dbReference type="NCBI Taxonomy" id="2934178"/>
    <lineage>
        <taxon>Eukaryota</taxon>
        <taxon>Sar</taxon>
        <taxon>Stramenopiles</taxon>
        <taxon>Ochrophyta</taxon>
        <taxon>Bacillariophyta</taxon>
        <taxon>Coscinodiscophyceae</taxon>
        <taxon>Thalassiosirophycidae</taxon>
        <taxon>Stephanodiscales</taxon>
        <taxon>Stephanodiscaceae</taxon>
        <taxon>Stephanodiscus</taxon>
    </lineage>
</organism>
<dbReference type="SUPFAM" id="SSF55486">
    <property type="entry name" value="Metalloproteases ('zincins'), catalytic domain"/>
    <property type="match status" value="1"/>
</dbReference>
<feature type="domain" description="Peptidase M11 gametolysin" evidence="3">
    <location>
        <begin position="242"/>
        <end position="418"/>
    </location>
</feature>
<dbReference type="Pfam" id="PF05548">
    <property type="entry name" value="Peptidase_M11"/>
    <property type="match status" value="1"/>
</dbReference>
<keyword evidence="5" id="KW-1185">Reference proteome</keyword>
<dbReference type="AlphaFoldDB" id="A0ABD3MYW3"/>
<evidence type="ECO:0000313" key="4">
    <source>
        <dbReference type="EMBL" id="KAL3768912.1"/>
    </source>
</evidence>
<dbReference type="InterPro" id="IPR008752">
    <property type="entry name" value="Peptidase_M11"/>
</dbReference>
<evidence type="ECO:0000256" key="1">
    <source>
        <dbReference type="SAM" id="MobiDB-lite"/>
    </source>
</evidence>
<reference evidence="4 5" key="1">
    <citation type="submission" date="2024-10" db="EMBL/GenBank/DDBJ databases">
        <title>Updated reference genomes for cyclostephanoid diatoms.</title>
        <authorList>
            <person name="Roberts W.R."/>
            <person name="Alverson A.J."/>
        </authorList>
    </citation>
    <scope>NUCLEOTIDE SEQUENCE [LARGE SCALE GENOMIC DNA]</scope>
    <source>
        <strain evidence="4 5">AJA276-08</strain>
    </source>
</reference>
<gene>
    <name evidence="4" type="ORF">ACHAW5_008827</name>
</gene>
<evidence type="ECO:0000259" key="3">
    <source>
        <dbReference type="Pfam" id="PF05548"/>
    </source>
</evidence>
<dbReference type="Proteomes" id="UP001530315">
    <property type="component" value="Unassembled WGS sequence"/>
</dbReference>
<feature type="compositionally biased region" description="Basic and acidic residues" evidence="1">
    <location>
        <begin position="43"/>
        <end position="55"/>
    </location>
</feature>
<sequence>MNTRPLLATLLVTTVCGGLSSALDRKITNGGRSGRLLRRHKRQSENTEEKRQAEENRITEEAANANELVYDARQLQTFESDSLPCISIVAVDAFRLLSSNVSANSNNTNGNDIIPYEASSRVVTDESFLCELSIGAFIAIQGTDEQYTEMRQMLNDGTLISAVSNIEVEMEAPIVTAEGIPTSSSVDDIVVTLPSGGIKLVDNVGDVTSRRRLDKFEGDKLVLLVRVTDVDGRSVPEDAYTISDKFFGTYGDTVTVKSVFEGCSFGKMQITSDYGTEKYDSKLSAPGVLDVTIDISLMSSTQTAIVNAAANAAMTKMGMSLPGSFAHVIFVLEGCYGSDQECNFAAYGYINHWALVTLGDNWQYPAVIVHELGHNLNLGHSGGMDGGTYTDHTCLMGNPLFDDNVGKMCFNPVKNFQIAKTSGWYTADTDIAYYNSGIMGGTSWRGRLIGVADYDNNPSNYPIILKVETGSGSDYFVSFNRATGINSEVQEAGDMVAIYRVDGGDGLVYSQSMLKATLSDGRSTTIENWRKSGLDLTINVIEINTWSSPAYADVEVLFGTQGMAYMQTSAATMTSTSSTVTFDSGTTDSKTWTGYIATMDSGETSFPTRVNLYTGSATSVYLEYRDGEVFIMKDSSGNESEIGKIWEWSTEIVEDWRYTGYDLSIEVKEANAEYASVELVFRP</sequence>
<accession>A0ABD3MYW3</accession>
<evidence type="ECO:0000256" key="2">
    <source>
        <dbReference type="SAM" id="SignalP"/>
    </source>
</evidence>
<feature type="signal peptide" evidence="2">
    <location>
        <begin position="1"/>
        <end position="22"/>
    </location>
</feature>
<protein>
    <recommendedName>
        <fullName evidence="3">Peptidase M11 gametolysin domain-containing protein</fullName>
    </recommendedName>
</protein>